<dbReference type="PANTHER" id="PTHR34351">
    <property type="entry name" value="SLR1927 PROTEIN-RELATED"/>
    <property type="match status" value="1"/>
</dbReference>
<keyword evidence="1" id="KW-0472">Membrane</keyword>
<evidence type="ECO:0000256" key="1">
    <source>
        <dbReference type="SAM" id="Phobius"/>
    </source>
</evidence>
<dbReference type="AlphaFoldDB" id="A0A5K7X224"/>
<dbReference type="RefSeq" id="WP_152080430.1">
    <property type="nucleotide sequence ID" value="NZ_AP021853.1"/>
</dbReference>
<name>A0A5K7X224_9BACL</name>
<sequence length="400" mass="45759">MKGYATDWQSRNQTLFYFFGTLVFFVGFIRNSFLCSLTGLIFVICAFLSKWYVLNMIRTFVIENQQHDLRLSVGDERILKISLENRSPIPFFSLKGRIAADKNVVFPNDNSKGQNSAYSFTITVPAHGKVIVHCPVTALQRGIARVRSLEFICSDPLHIVRCSIHFDQFLKSNVVVYPDPEPVHQLNLIPPQISGTRSAKHSLYHDVSAPSGIRDYTYSDPFKYVHWKASARTGRLQTKTFEQVADQNWMFLFLNQPNSVHHQPLADFEQRVAAAAWLAQEACRRTIDTSLYCNTKSIGQQMIGIESGKGEVQFRKTWELLAFIQAWQMKTPITQALKWIDRKLGQPQILIFLTLDQPELAAPFLEKWLKTGHQLFMLRRVDKRCILEQVEKGASAVGSI</sequence>
<dbReference type="PANTHER" id="PTHR34351:SF2">
    <property type="entry name" value="DUF58 DOMAIN-CONTAINING PROTEIN"/>
    <property type="match status" value="1"/>
</dbReference>
<feature type="transmembrane region" description="Helical" evidence="1">
    <location>
        <begin position="15"/>
        <end position="48"/>
    </location>
</feature>
<keyword evidence="1" id="KW-0812">Transmembrane</keyword>
<evidence type="ECO:0000313" key="3">
    <source>
        <dbReference type="Proteomes" id="UP000326951"/>
    </source>
</evidence>
<keyword evidence="1" id="KW-1133">Transmembrane helix</keyword>
<protein>
    <submittedName>
        <fullName evidence="2">Uncharacterized protein</fullName>
    </submittedName>
</protein>
<organism evidence="2 3">
    <name type="scientific">Sporolactobacillus terrae</name>
    <dbReference type="NCBI Taxonomy" id="269673"/>
    <lineage>
        <taxon>Bacteria</taxon>
        <taxon>Bacillati</taxon>
        <taxon>Bacillota</taxon>
        <taxon>Bacilli</taxon>
        <taxon>Bacillales</taxon>
        <taxon>Sporolactobacillaceae</taxon>
        <taxon>Sporolactobacillus</taxon>
    </lineage>
</organism>
<proteinExistence type="predicted"/>
<reference evidence="2 3" key="1">
    <citation type="submission" date="2019-09" db="EMBL/GenBank/DDBJ databases">
        <title>Complete genome sequence of Sporolactobacillus terrae 70-3.</title>
        <authorList>
            <person name="Tanaka N."/>
            <person name="Shiwa Y."/>
            <person name="Fujita N."/>
            <person name="Tanasupawat S."/>
        </authorList>
    </citation>
    <scope>NUCLEOTIDE SEQUENCE [LARGE SCALE GENOMIC DNA]</scope>
    <source>
        <strain evidence="2 3">70-3</strain>
    </source>
</reference>
<evidence type="ECO:0000313" key="2">
    <source>
        <dbReference type="EMBL" id="BBN98730.1"/>
    </source>
</evidence>
<gene>
    <name evidence="2" type="ORF">St703_14350</name>
</gene>
<dbReference type="EMBL" id="AP021853">
    <property type="protein sequence ID" value="BBN98730.1"/>
    <property type="molecule type" value="Genomic_DNA"/>
</dbReference>
<accession>A0A5K7X224</accession>
<dbReference type="Proteomes" id="UP000326951">
    <property type="component" value="Chromosome"/>
</dbReference>